<keyword evidence="7" id="KW-1185">Reference proteome</keyword>
<organism evidence="6 7">
    <name type="scientific">Durusdinium trenchii</name>
    <dbReference type="NCBI Taxonomy" id="1381693"/>
    <lineage>
        <taxon>Eukaryota</taxon>
        <taxon>Sar</taxon>
        <taxon>Alveolata</taxon>
        <taxon>Dinophyceae</taxon>
        <taxon>Suessiales</taxon>
        <taxon>Symbiodiniaceae</taxon>
        <taxon>Durusdinium</taxon>
    </lineage>
</organism>
<protein>
    <recommendedName>
        <fullName evidence="1">magnesium chelatase</fullName>
        <ecNumber evidence="1">6.6.1.1</ecNumber>
    </recommendedName>
</protein>
<proteinExistence type="predicted"/>
<evidence type="ECO:0000256" key="2">
    <source>
        <dbReference type="ARBA" id="ARBA00023444"/>
    </source>
</evidence>
<dbReference type="Gene3D" id="3.40.50.300">
    <property type="entry name" value="P-loop containing nucleotide triphosphate hydrolases"/>
    <property type="match status" value="1"/>
</dbReference>
<comment type="pathway">
    <text evidence="2">Porphyrin-containing compound metabolism.</text>
</comment>
<dbReference type="InterPro" id="IPR027417">
    <property type="entry name" value="P-loop_NTPase"/>
</dbReference>
<gene>
    <name evidence="6" type="ORF">CCMP2556_LOCUS55226</name>
</gene>
<reference evidence="6 7" key="1">
    <citation type="submission" date="2024-02" db="EMBL/GenBank/DDBJ databases">
        <authorList>
            <person name="Chen Y."/>
            <person name="Shah S."/>
            <person name="Dougan E. K."/>
            <person name="Thang M."/>
            <person name="Chan C."/>
        </authorList>
    </citation>
    <scope>NUCLEOTIDE SEQUENCE [LARGE SCALE GENOMIC DNA]</scope>
</reference>
<evidence type="ECO:0000259" key="4">
    <source>
        <dbReference type="Pfam" id="PF07726"/>
    </source>
</evidence>
<dbReference type="CDD" id="cd00009">
    <property type="entry name" value="AAA"/>
    <property type="match status" value="1"/>
</dbReference>
<keyword evidence="3" id="KW-0175">Coiled coil</keyword>
<dbReference type="Proteomes" id="UP001642484">
    <property type="component" value="Unassembled WGS sequence"/>
</dbReference>
<name>A0ABP0T012_9DINO</name>
<dbReference type="InterPro" id="IPR011703">
    <property type="entry name" value="ATPase_AAA-3"/>
</dbReference>
<feature type="coiled-coil region" evidence="3">
    <location>
        <begin position="94"/>
        <end position="126"/>
    </location>
</feature>
<dbReference type="EMBL" id="CAXAMN010028902">
    <property type="protein sequence ID" value="CAK9118030.1"/>
    <property type="molecule type" value="Genomic_DNA"/>
</dbReference>
<dbReference type="PANTHER" id="PTHR42759">
    <property type="entry name" value="MOXR FAMILY PROTEIN"/>
    <property type="match status" value="1"/>
</dbReference>
<feature type="domain" description="ChlI/MoxR AAA lid" evidence="5">
    <location>
        <begin position="519"/>
        <end position="585"/>
    </location>
</feature>
<evidence type="ECO:0000259" key="5">
    <source>
        <dbReference type="Pfam" id="PF17863"/>
    </source>
</evidence>
<feature type="domain" description="ATPase AAA-3" evidence="4">
    <location>
        <begin position="310"/>
        <end position="443"/>
    </location>
</feature>
<evidence type="ECO:0000313" key="7">
    <source>
        <dbReference type="Proteomes" id="UP001642484"/>
    </source>
</evidence>
<dbReference type="EC" id="6.6.1.1" evidence="1"/>
<dbReference type="Pfam" id="PF07726">
    <property type="entry name" value="AAA_3"/>
    <property type="match status" value="1"/>
</dbReference>
<evidence type="ECO:0000256" key="1">
    <source>
        <dbReference type="ARBA" id="ARBA00012825"/>
    </source>
</evidence>
<evidence type="ECO:0000313" key="6">
    <source>
        <dbReference type="EMBL" id="CAK9118030.1"/>
    </source>
</evidence>
<dbReference type="PANTHER" id="PTHR42759:SF1">
    <property type="entry name" value="MAGNESIUM-CHELATASE SUBUNIT CHLD"/>
    <property type="match status" value="1"/>
</dbReference>
<dbReference type="Pfam" id="PF17863">
    <property type="entry name" value="AAA_lid_2"/>
    <property type="match status" value="1"/>
</dbReference>
<evidence type="ECO:0000256" key="3">
    <source>
        <dbReference type="SAM" id="Coils"/>
    </source>
</evidence>
<dbReference type="InterPro" id="IPR041628">
    <property type="entry name" value="ChlI/MoxR_AAA_lid"/>
</dbReference>
<dbReference type="InterPro" id="IPR050764">
    <property type="entry name" value="CbbQ/NirQ/NorQ/GpvN"/>
</dbReference>
<sequence>MAQQFPPPPEGMMKKREERLLNFATGKLRWIDTQCDLSEEQEEEFKTLFLQYVKELQDQFAKNQQRHNHGFADDAPVRFVVDGAASHFRSSVWKREIENKLTEEQRKKLNEAAEERNAQLEQIERDWVFNLLNKELFFTAEQEKIVRKHLSKSMKGISSQSIYQHQLWKNAIAGLEIEASKIAKEREEAAKGIKTRYLLSFFDRELWLTNDQRKQLEEMLLKNMPKSDFQGYEYMYEVVLMAIPLVKFNEGELKKVLEPTQMDTWDCLKDQYQINGRHVFAHLKSELSKVIVGQEVVVEQLAICLFAQGHSLLMGVPGLAKTLLVRRLAETMSLSFSRIQFTPDLMPMDITGTDILQESQEGRREFEFVKGPVFANIVLADEINRAPSKTQAAMLEAMQEHRVTVVGRPYELSPPFFVLATQNPVEQEGTYPLPEAQLDRFMFLINVDYPSRTEEIEIARTTTGGSLPPLTAILDAETVIDFQSLVRRVPVPQHIYEFAVDLVRRTRPADSDCPEWLKPLVAWGAGPRAVQYLILGAKSHAALHGSYMARLEDVLAVAEPVLSHRVLTNFNAESEGIRSHDVIRRLVDELNAENANS</sequence>
<comment type="caution">
    <text evidence="6">The sequence shown here is derived from an EMBL/GenBank/DDBJ whole genome shotgun (WGS) entry which is preliminary data.</text>
</comment>
<dbReference type="SUPFAM" id="SSF52540">
    <property type="entry name" value="P-loop containing nucleoside triphosphate hydrolases"/>
    <property type="match status" value="1"/>
</dbReference>
<dbReference type="Gene3D" id="1.10.8.80">
    <property type="entry name" value="Magnesium chelatase subunit I, C-Terminal domain"/>
    <property type="match status" value="1"/>
</dbReference>
<accession>A0ABP0T012</accession>